<evidence type="ECO:0000256" key="1">
    <source>
        <dbReference type="SAM" id="MobiDB-lite"/>
    </source>
</evidence>
<evidence type="ECO:0000313" key="3">
    <source>
        <dbReference type="Proteomes" id="UP001243989"/>
    </source>
</evidence>
<proteinExistence type="predicted"/>
<sequence>MMRSEDCEEHSSPLKTLANPFELFFIPSLNLSFQSTHLISIAVTTNKKSRPPLSQPPRCLPTKLNTPLNTPPSLGPDKNNSQTHLHINNQTALTGLIPGCPLPLPQRHSTTSPPTERRPPLPAAVRTCGAPPRLRAATVRRGVADTAVRVARGPGPRRMPNGSHPTWNLSATYFRAF</sequence>
<accession>A0AAI9ZDL5</accession>
<gene>
    <name evidence="2" type="ORF">BDP81DRAFT_153879</name>
</gene>
<comment type="caution">
    <text evidence="2">The sequence shown here is derived from an EMBL/GenBank/DDBJ whole genome shotgun (WGS) entry which is preliminary data.</text>
</comment>
<evidence type="ECO:0000313" key="2">
    <source>
        <dbReference type="EMBL" id="KAK1622258.1"/>
    </source>
</evidence>
<keyword evidence="3" id="KW-1185">Reference proteome</keyword>
<reference evidence="2" key="1">
    <citation type="submission" date="2021-06" db="EMBL/GenBank/DDBJ databases">
        <title>Comparative genomics, transcriptomics and evolutionary studies reveal genomic signatures of adaptation to plant cell wall in hemibiotrophic fungi.</title>
        <authorList>
            <consortium name="DOE Joint Genome Institute"/>
            <person name="Baroncelli R."/>
            <person name="Diaz J.F."/>
            <person name="Benocci T."/>
            <person name="Peng M."/>
            <person name="Battaglia E."/>
            <person name="Haridas S."/>
            <person name="Andreopoulos W."/>
            <person name="Labutti K."/>
            <person name="Pangilinan J."/>
            <person name="Floch G.L."/>
            <person name="Makela M.R."/>
            <person name="Henrissat B."/>
            <person name="Grigoriev I.V."/>
            <person name="Crouch J.A."/>
            <person name="De Vries R.P."/>
            <person name="Sukno S.A."/>
            <person name="Thon M.R."/>
        </authorList>
    </citation>
    <scope>NUCLEOTIDE SEQUENCE</scope>
    <source>
        <strain evidence="2">CBS 102054</strain>
    </source>
</reference>
<dbReference type="GeneID" id="85466794"/>
<dbReference type="AlphaFoldDB" id="A0AAI9ZDL5"/>
<protein>
    <submittedName>
        <fullName evidence="2">Uncharacterized protein</fullName>
    </submittedName>
</protein>
<dbReference type="EMBL" id="JAHMHQ010000037">
    <property type="protein sequence ID" value="KAK1622258.1"/>
    <property type="molecule type" value="Genomic_DNA"/>
</dbReference>
<organism evidence="2 3">
    <name type="scientific">Colletotrichum phormii</name>
    <dbReference type="NCBI Taxonomy" id="359342"/>
    <lineage>
        <taxon>Eukaryota</taxon>
        <taxon>Fungi</taxon>
        <taxon>Dikarya</taxon>
        <taxon>Ascomycota</taxon>
        <taxon>Pezizomycotina</taxon>
        <taxon>Sordariomycetes</taxon>
        <taxon>Hypocreomycetidae</taxon>
        <taxon>Glomerellales</taxon>
        <taxon>Glomerellaceae</taxon>
        <taxon>Colletotrichum</taxon>
        <taxon>Colletotrichum acutatum species complex</taxon>
    </lineage>
</organism>
<dbReference type="RefSeq" id="XP_060438253.1">
    <property type="nucleotide sequence ID" value="XM_060581932.1"/>
</dbReference>
<feature type="region of interest" description="Disordered" evidence="1">
    <location>
        <begin position="46"/>
        <end position="78"/>
    </location>
</feature>
<feature type="region of interest" description="Disordered" evidence="1">
    <location>
        <begin position="103"/>
        <end position="125"/>
    </location>
</feature>
<dbReference type="Proteomes" id="UP001243989">
    <property type="component" value="Unassembled WGS sequence"/>
</dbReference>
<name>A0AAI9ZDL5_9PEZI</name>